<proteinExistence type="predicted"/>
<name>A0AAX2H6S4_9PSED</name>
<reference evidence="1 2" key="1">
    <citation type="submission" date="2017-08" db="EMBL/GenBank/DDBJ databases">
        <authorList>
            <person name="Chaillou S."/>
        </authorList>
    </citation>
    <scope>NUCLEOTIDE SEQUENCE [LARGE SCALE GENOMIC DNA]</scope>
    <source>
        <strain evidence="1 2">MFPA15A1205</strain>
    </source>
</reference>
<comment type="caution">
    <text evidence="1">The sequence shown here is derived from an EMBL/GenBank/DDBJ whole genome shotgun (WGS) entry which is preliminary data.</text>
</comment>
<dbReference type="RefSeq" id="WP_097191749.1">
    <property type="nucleotide sequence ID" value="NZ_OBKZ01000015.1"/>
</dbReference>
<dbReference type="Proteomes" id="UP000219564">
    <property type="component" value="Unassembled WGS sequence"/>
</dbReference>
<dbReference type="InterPro" id="IPR007817">
    <property type="entry name" value="Isocyanide_synthase_DIT1"/>
</dbReference>
<dbReference type="PANTHER" id="PTHR37285">
    <property type="entry name" value="SPORE WALL MATURATION PROTEIN DIT1"/>
    <property type="match status" value="1"/>
</dbReference>
<organism evidence="1 2">
    <name type="scientific">Pseudomonas lundensis</name>
    <dbReference type="NCBI Taxonomy" id="86185"/>
    <lineage>
        <taxon>Bacteria</taxon>
        <taxon>Pseudomonadati</taxon>
        <taxon>Pseudomonadota</taxon>
        <taxon>Gammaproteobacteria</taxon>
        <taxon>Pseudomonadales</taxon>
        <taxon>Pseudomonadaceae</taxon>
        <taxon>Pseudomonas</taxon>
    </lineage>
</organism>
<dbReference type="AlphaFoldDB" id="A0AAX2H6S4"/>
<dbReference type="PANTHER" id="PTHR37285:SF5">
    <property type="entry name" value="SPORE WALL MATURATION PROTEIN DIT1"/>
    <property type="match status" value="1"/>
</dbReference>
<sequence length="324" mass="36450">MNGSYRHTTASKILHEILHYRRRFSGSDQDISLENEIVILTQLPRIQTFVSANLPIHFILPAFPAKSPNPNKVLGTVPDMAEKLALTFLNALCENIKAHYAPGARLTICSDGHVFSDLINVNDDTINTYQGKIKALIHDEQLSCLDVLNLGDIDEFAALTDDYDVLRSTLLQGYADPLEDIRTFLINDEDGTRLYRAITRFMFEDGLMPDYQGSKTALQRDARQRAYGVIQSSWAWGNLLAQHFPDAIRLSIHPQPASSLKMGIHMLPTKDDWLTPWHGTAVEVDGTFLLMKKTEAVELNAEPVWVDGRHSHYTLDSRKSVAHA</sequence>
<evidence type="ECO:0000313" key="2">
    <source>
        <dbReference type="Proteomes" id="UP000219564"/>
    </source>
</evidence>
<dbReference type="Gene3D" id="3.30.60.140">
    <property type="match status" value="1"/>
</dbReference>
<dbReference type="Pfam" id="PF05141">
    <property type="entry name" value="DIT1_PvcA"/>
    <property type="match status" value="1"/>
</dbReference>
<accession>A0AAX2H6S4</accession>
<gene>
    <name evidence="1" type="ORF">PLUA15_220152</name>
</gene>
<evidence type="ECO:0000313" key="1">
    <source>
        <dbReference type="EMBL" id="SOB52096.1"/>
    </source>
</evidence>
<dbReference type="InterPro" id="IPR017133">
    <property type="entry name" value="PvcA"/>
</dbReference>
<protein>
    <submittedName>
        <fullName evidence="1">Paerucumarin biosynthesis protein PvcA</fullName>
    </submittedName>
</protein>
<dbReference type="EMBL" id="OBKZ01000015">
    <property type="protein sequence ID" value="SOB52096.1"/>
    <property type="molecule type" value="Genomic_DNA"/>
</dbReference>
<dbReference type="PIRSF" id="PIRSF037196">
    <property type="entry name" value="Pyoverdine_chromoph_PvcA"/>
    <property type="match status" value="1"/>
</dbReference>